<feature type="non-terminal residue" evidence="1">
    <location>
        <position position="1"/>
    </location>
</feature>
<dbReference type="Proteomes" id="UP000805193">
    <property type="component" value="Unassembled WGS sequence"/>
</dbReference>
<organism evidence="1 2">
    <name type="scientific">Ixodes persulcatus</name>
    <name type="common">Taiga tick</name>
    <dbReference type="NCBI Taxonomy" id="34615"/>
    <lineage>
        <taxon>Eukaryota</taxon>
        <taxon>Metazoa</taxon>
        <taxon>Ecdysozoa</taxon>
        <taxon>Arthropoda</taxon>
        <taxon>Chelicerata</taxon>
        <taxon>Arachnida</taxon>
        <taxon>Acari</taxon>
        <taxon>Parasitiformes</taxon>
        <taxon>Ixodida</taxon>
        <taxon>Ixodoidea</taxon>
        <taxon>Ixodidae</taxon>
        <taxon>Ixodinae</taxon>
        <taxon>Ixodes</taxon>
    </lineage>
</organism>
<dbReference type="EMBL" id="JABSTQ010010270">
    <property type="protein sequence ID" value="KAG0422128.1"/>
    <property type="molecule type" value="Genomic_DNA"/>
</dbReference>
<sequence length="673" mass="75947">CGHITNYGNVATLIKKTHKQTKLNSEAACSDYREVVSTRVNIGETRINIHNIYIRPSVGSNEANWIKNLVQKDKHTILAGDFNARHTAWGYANKNARGKNIKKACVAAGLQLCNDPDTPTRLAQAKNQNDTSPDLTWVSPRLRVQWQVQADPMGSDHLPIHIRLLIRTTPRRRVTFTKWDDFRTAISRLSGVPFADRIRQALSESRTEYNVREGTPSPDLHLVKLWDKRLEALLCYRTRKSLRNKIRLNHATAEAKRYTIKLCRTIWHSLCDSFNERTGYRTLWKVYKGLAGKTKTSNTGSNLALRLDITEEELAEEAGDCFFPQQSKPPTAENAPGNIVRTVENCQRSSESIKYSSDTLEDEEATTITPNCNLRKGMLLILKGARSNPVIKAASLTEYDQVNFDESQSEQPIAMSFSRGFQPSLTKDLYEEDEGTNGMLMERPDEEPMEIREYLPREEHYDLITVPPSAEVYGQEHIIVSTLSRTPPLHRNRVLLENTKTANGPSLSMDRSDEERRLVRAPSSVTLLLKSTVELKHDVVEVGVAGVPPSSQLHPHEGARLPAQSSRPPINEDMDPSQSTATALEHSLSLDDSEEEQRLQTTPYAASTFQPWLPLRSRRKHPQPELGRHDDINIRVPSCLLPELLYPTARIATSDGMKLGLLWGDLLALRDHV</sequence>
<name>A0AC60PMC6_IXOPE</name>
<reference evidence="1 2" key="1">
    <citation type="journal article" date="2020" name="Cell">
        <title>Large-Scale Comparative Analyses of Tick Genomes Elucidate Their Genetic Diversity and Vector Capacities.</title>
        <authorList>
            <consortium name="Tick Genome and Microbiome Consortium (TIGMIC)"/>
            <person name="Jia N."/>
            <person name="Wang J."/>
            <person name="Shi W."/>
            <person name="Du L."/>
            <person name="Sun Y."/>
            <person name="Zhan W."/>
            <person name="Jiang J.F."/>
            <person name="Wang Q."/>
            <person name="Zhang B."/>
            <person name="Ji P."/>
            <person name="Bell-Sakyi L."/>
            <person name="Cui X.M."/>
            <person name="Yuan T.T."/>
            <person name="Jiang B.G."/>
            <person name="Yang W.F."/>
            <person name="Lam T.T."/>
            <person name="Chang Q.C."/>
            <person name="Ding S.J."/>
            <person name="Wang X.J."/>
            <person name="Zhu J.G."/>
            <person name="Ruan X.D."/>
            <person name="Zhao L."/>
            <person name="Wei J.T."/>
            <person name="Ye R.Z."/>
            <person name="Que T.C."/>
            <person name="Du C.H."/>
            <person name="Zhou Y.H."/>
            <person name="Cheng J.X."/>
            <person name="Dai P.F."/>
            <person name="Guo W.B."/>
            <person name="Han X.H."/>
            <person name="Huang E.J."/>
            <person name="Li L.F."/>
            <person name="Wei W."/>
            <person name="Gao Y.C."/>
            <person name="Liu J.Z."/>
            <person name="Shao H.Z."/>
            <person name="Wang X."/>
            <person name="Wang C.C."/>
            <person name="Yang T.C."/>
            <person name="Huo Q.B."/>
            <person name="Li W."/>
            <person name="Chen H.Y."/>
            <person name="Chen S.E."/>
            <person name="Zhou L.G."/>
            <person name="Ni X.B."/>
            <person name="Tian J.H."/>
            <person name="Sheng Y."/>
            <person name="Liu T."/>
            <person name="Pan Y.S."/>
            <person name="Xia L.Y."/>
            <person name="Li J."/>
            <person name="Zhao F."/>
            <person name="Cao W.C."/>
        </authorList>
    </citation>
    <scope>NUCLEOTIDE SEQUENCE [LARGE SCALE GENOMIC DNA]</scope>
    <source>
        <strain evidence="1">Iper-2018</strain>
    </source>
</reference>
<proteinExistence type="predicted"/>
<protein>
    <submittedName>
        <fullName evidence="1">Uncharacterized protein</fullName>
    </submittedName>
</protein>
<gene>
    <name evidence="1" type="ORF">HPB47_002050</name>
</gene>
<comment type="caution">
    <text evidence="1">The sequence shown here is derived from an EMBL/GenBank/DDBJ whole genome shotgun (WGS) entry which is preliminary data.</text>
</comment>
<keyword evidence="2" id="KW-1185">Reference proteome</keyword>
<evidence type="ECO:0000313" key="1">
    <source>
        <dbReference type="EMBL" id="KAG0422128.1"/>
    </source>
</evidence>
<evidence type="ECO:0000313" key="2">
    <source>
        <dbReference type="Proteomes" id="UP000805193"/>
    </source>
</evidence>
<accession>A0AC60PMC6</accession>